<organism evidence="1 2">
    <name type="scientific">Myodes glareolus</name>
    <name type="common">Bank vole</name>
    <name type="synonym">Clethrionomys glareolus</name>
    <dbReference type="NCBI Taxonomy" id="447135"/>
    <lineage>
        <taxon>Eukaryota</taxon>
        <taxon>Metazoa</taxon>
        <taxon>Chordata</taxon>
        <taxon>Craniata</taxon>
        <taxon>Vertebrata</taxon>
        <taxon>Euteleostomi</taxon>
        <taxon>Mammalia</taxon>
        <taxon>Eutheria</taxon>
        <taxon>Euarchontoglires</taxon>
        <taxon>Glires</taxon>
        <taxon>Rodentia</taxon>
        <taxon>Myomorpha</taxon>
        <taxon>Muroidea</taxon>
        <taxon>Cricetidae</taxon>
        <taxon>Arvicolinae</taxon>
        <taxon>Myodes</taxon>
    </lineage>
</organism>
<dbReference type="EMBL" id="JBBHLL010000168">
    <property type="protein sequence ID" value="KAK7811665.1"/>
    <property type="molecule type" value="Genomic_DNA"/>
</dbReference>
<gene>
    <name evidence="1" type="ORF">U0070_022308</name>
</gene>
<protein>
    <submittedName>
        <fullName evidence="1">Uncharacterized protein</fullName>
    </submittedName>
</protein>
<keyword evidence="2" id="KW-1185">Reference proteome</keyword>
<evidence type="ECO:0000313" key="2">
    <source>
        <dbReference type="Proteomes" id="UP001488838"/>
    </source>
</evidence>
<sequence length="176" mass="19993">MMAINQEHDSSKRMMMTVLYHDGCSWQGAVPHLRQEDSGCKEDKYNLWAPTCHEKWKAWAGIQADSKDDQTGQREIADPRQQLPVLRKSELAYHAMLVKIGVHHYKTGESSGISQIKTLKQDTLGNLFRVTVSEKRSWDLAEVGLTPEHTALTHTLWDKLIEFPTVNGDATLHIVT</sequence>
<dbReference type="Proteomes" id="UP001488838">
    <property type="component" value="Unassembled WGS sequence"/>
</dbReference>
<accession>A0AAW0IB52</accession>
<dbReference type="AlphaFoldDB" id="A0AAW0IB52"/>
<comment type="caution">
    <text evidence="1">The sequence shown here is derived from an EMBL/GenBank/DDBJ whole genome shotgun (WGS) entry which is preliminary data.</text>
</comment>
<name>A0AAW0IB52_MYOGA</name>
<evidence type="ECO:0000313" key="1">
    <source>
        <dbReference type="EMBL" id="KAK7811665.1"/>
    </source>
</evidence>
<reference evidence="1 2" key="1">
    <citation type="journal article" date="2023" name="bioRxiv">
        <title>Conserved and derived expression patterns and positive selection on dental genes reveal complex evolutionary context of ever-growing rodent molars.</title>
        <authorList>
            <person name="Calamari Z.T."/>
            <person name="Song A."/>
            <person name="Cohen E."/>
            <person name="Akter M."/>
            <person name="Roy R.D."/>
            <person name="Hallikas O."/>
            <person name="Christensen M.M."/>
            <person name="Li P."/>
            <person name="Marangoni P."/>
            <person name="Jernvall J."/>
            <person name="Klein O.D."/>
        </authorList>
    </citation>
    <scope>NUCLEOTIDE SEQUENCE [LARGE SCALE GENOMIC DNA]</scope>
    <source>
        <strain evidence="1">V071</strain>
    </source>
</reference>
<proteinExistence type="predicted"/>